<dbReference type="PANTHER" id="PTHR39162">
    <property type="entry name" value="GLL3345 PROTEIN"/>
    <property type="match status" value="1"/>
</dbReference>
<accession>A0A9D1CPY9</accession>
<dbReference type="NCBIfam" id="TIGR02874">
    <property type="entry name" value="spore_ytfJ"/>
    <property type="match status" value="1"/>
</dbReference>
<reference evidence="1" key="1">
    <citation type="submission" date="2020-10" db="EMBL/GenBank/DDBJ databases">
        <authorList>
            <person name="Gilroy R."/>
        </authorList>
    </citation>
    <scope>NUCLEOTIDE SEQUENCE</scope>
    <source>
        <strain evidence="1">ChiSjej2B20-13462</strain>
    </source>
</reference>
<proteinExistence type="predicted"/>
<protein>
    <submittedName>
        <fullName evidence="1">GerW family sporulation protein</fullName>
    </submittedName>
</protein>
<dbReference type="Pfam" id="PF09579">
    <property type="entry name" value="Spore_YtfJ"/>
    <property type="match status" value="1"/>
</dbReference>
<dbReference type="PANTHER" id="PTHR39162:SF1">
    <property type="entry name" value="SPORULATION PROTEIN YTFJ"/>
    <property type="match status" value="1"/>
</dbReference>
<dbReference type="AlphaFoldDB" id="A0A9D1CPY9"/>
<gene>
    <name evidence="1" type="primary">ytfJ</name>
    <name evidence="1" type="ORF">IAA67_09580</name>
</gene>
<comment type="caution">
    <text evidence="1">The sequence shown here is derived from an EMBL/GenBank/DDBJ whole genome shotgun (WGS) entry which is preliminary data.</text>
</comment>
<reference evidence="1" key="2">
    <citation type="journal article" date="2021" name="PeerJ">
        <title>Extensive microbial diversity within the chicken gut microbiome revealed by metagenomics and culture.</title>
        <authorList>
            <person name="Gilroy R."/>
            <person name="Ravi A."/>
            <person name="Getino M."/>
            <person name="Pursley I."/>
            <person name="Horton D.L."/>
            <person name="Alikhan N.F."/>
            <person name="Baker D."/>
            <person name="Gharbi K."/>
            <person name="Hall N."/>
            <person name="Watson M."/>
            <person name="Adriaenssens E.M."/>
            <person name="Foster-Nyarko E."/>
            <person name="Jarju S."/>
            <person name="Secka A."/>
            <person name="Antonio M."/>
            <person name="Oren A."/>
            <person name="Chaudhuri R.R."/>
            <person name="La Ragione R."/>
            <person name="Hildebrand F."/>
            <person name="Pallen M.J."/>
        </authorList>
    </citation>
    <scope>NUCLEOTIDE SEQUENCE</scope>
    <source>
        <strain evidence="1">ChiSjej2B20-13462</strain>
    </source>
</reference>
<dbReference type="Proteomes" id="UP000886874">
    <property type="component" value="Unassembled WGS sequence"/>
</dbReference>
<dbReference type="EMBL" id="DVFN01000138">
    <property type="protein sequence ID" value="HIQ70563.1"/>
    <property type="molecule type" value="Genomic_DNA"/>
</dbReference>
<evidence type="ECO:0000313" key="1">
    <source>
        <dbReference type="EMBL" id="HIQ70563.1"/>
    </source>
</evidence>
<evidence type="ECO:0000313" key="2">
    <source>
        <dbReference type="Proteomes" id="UP000886874"/>
    </source>
</evidence>
<dbReference type="InterPro" id="IPR014229">
    <property type="entry name" value="Spore_YtfJ"/>
</dbReference>
<dbReference type="PIRSF" id="PIRSF021377">
    <property type="entry name" value="YtfJ"/>
    <property type="match status" value="1"/>
</dbReference>
<name>A0A9D1CPY9_9FIRM</name>
<organism evidence="1 2">
    <name type="scientific">Candidatus Avoscillospira stercorigallinarum</name>
    <dbReference type="NCBI Taxonomy" id="2840708"/>
    <lineage>
        <taxon>Bacteria</taxon>
        <taxon>Bacillati</taxon>
        <taxon>Bacillota</taxon>
        <taxon>Clostridia</taxon>
        <taxon>Eubacteriales</taxon>
        <taxon>Oscillospiraceae</taxon>
        <taxon>Oscillospiraceae incertae sedis</taxon>
        <taxon>Candidatus Avoscillospira</taxon>
    </lineage>
</organism>
<sequence>MSQSLPNLLSETVEKIRATVDANTVIGEAITTPDGVTILPVSRIKFGFAGGGADFAPKTARPSAENNFGGGTGGAVTVTPVAFLVIKGESVRVLPIAEPASNAMERVVEMLPDLIDQVSALLKRKNGEDTEEF</sequence>